<name>A0ACC3D2Z9_9PEZI</name>
<proteinExistence type="predicted"/>
<sequence length="179" mass="19703">MALVWLFSKQVPLAILPFAVYSIFHVATYTRANLIPTLQPQQQSATAGGQPAKPKGGLSDTIGKFVKDYYDASMQLVATLEIALWFRVLFSAVLFQKGSWILLVIYTAFFRARFAQSSFVQGTINQISGRIDAQVADQSMPPAVRQGWGTVKGLMKQATDATDINRYLGGQQQAPKKAQ</sequence>
<accession>A0ACC3D2Z9</accession>
<organism evidence="1 2">
    <name type="scientific">Coniosporium uncinatum</name>
    <dbReference type="NCBI Taxonomy" id="93489"/>
    <lineage>
        <taxon>Eukaryota</taxon>
        <taxon>Fungi</taxon>
        <taxon>Dikarya</taxon>
        <taxon>Ascomycota</taxon>
        <taxon>Pezizomycotina</taxon>
        <taxon>Dothideomycetes</taxon>
        <taxon>Dothideomycetes incertae sedis</taxon>
        <taxon>Coniosporium</taxon>
    </lineage>
</organism>
<dbReference type="Proteomes" id="UP001186974">
    <property type="component" value="Unassembled WGS sequence"/>
</dbReference>
<evidence type="ECO:0000313" key="2">
    <source>
        <dbReference type="Proteomes" id="UP001186974"/>
    </source>
</evidence>
<gene>
    <name evidence="1" type="ORF">LTS18_007502</name>
</gene>
<evidence type="ECO:0000313" key="1">
    <source>
        <dbReference type="EMBL" id="KAK3060874.1"/>
    </source>
</evidence>
<protein>
    <submittedName>
        <fullName evidence="1">Uncharacterized protein</fullName>
    </submittedName>
</protein>
<reference evidence="1" key="1">
    <citation type="submission" date="2024-09" db="EMBL/GenBank/DDBJ databases">
        <title>Black Yeasts Isolated from many extreme environments.</title>
        <authorList>
            <person name="Coleine C."/>
            <person name="Stajich J.E."/>
            <person name="Selbmann L."/>
        </authorList>
    </citation>
    <scope>NUCLEOTIDE SEQUENCE</scope>
    <source>
        <strain evidence="1">CCFEE 5737</strain>
    </source>
</reference>
<feature type="non-terminal residue" evidence="1">
    <location>
        <position position="1"/>
    </location>
</feature>
<keyword evidence="2" id="KW-1185">Reference proteome</keyword>
<dbReference type="EMBL" id="JAWDJW010008227">
    <property type="protein sequence ID" value="KAK3060874.1"/>
    <property type="molecule type" value="Genomic_DNA"/>
</dbReference>
<comment type="caution">
    <text evidence="1">The sequence shown here is derived from an EMBL/GenBank/DDBJ whole genome shotgun (WGS) entry which is preliminary data.</text>
</comment>